<dbReference type="SUPFAM" id="SSF49493">
    <property type="entry name" value="HSP40/DnaJ peptide-binding domain"/>
    <property type="match status" value="1"/>
</dbReference>
<evidence type="ECO:0000259" key="1">
    <source>
        <dbReference type="Pfam" id="PF01556"/>
    </source>
</evidence>
<evidence type="ECO:0000313" key="2">
    <source>
        <dbReference type="EMBL" id="EAY07639.1"/>
    </source>
</evidence>
<dbReference type="STRING" id="5722.A2EI79"/>
<dbReference type="InterPro" id="IPR044713">
    <property type="entry name" value="DNJA1/2-like"/>
</dbReference>
<sequence length="261" mass="30094">MIDQWNDIERAYSILKNEASRSIFDQIGNEAFEHDNFSIIAYRSDQEIMALNYFDSNKAFQVKDFGGIINFPLYLELQDFMTGKRKNFHIFQSVPCVCSQKAKTCKKCQSSPWVSQYQHYTLSIPKGTRPNSRIFAKNVTDSEKYRGATDVIFLLKPKPNKNFKLVEYDLYSNITVPLASAFTKQTYPFKNLDGQTIQLTLQDVKEGQQITIPGKGFPYQNSPKSRGNLILTVTYEFPHNLTEDQKSKIKNILSDDISDYK</sequence>
<dbReference type="KEGG" id="tva:4765532"/>
<dbReference type="SMR" id="A2EI79"/>
<dbReference type="AlphaFoldDB" id="A2EI79"/>
<dbReference type="PANTHER" id="PTHR43888">
    <property type="entry name" value="DNAJ-LIKE-2, ISOFORM A-RELATED"/>
    <property type="match status" value="1"/>
</dbReference>
<accession>A2EI79</accession>
<dbReference type="VEuPathDB" id="TrichDB:TVAG_430030"/>
<dbReference type="eggNOG" id="KOG0714">
    <property type="taxonomic scope" value="Eukaryota"/>
</dbReference>
<reference evidence="2" key="1">
    <citation type="submission" date="2006-10" db="EMBL/GenBank/DDBJ databases">
        <authorList>
            <person name="Amadeo P."/>
            <person name="Zhao Q."/>
            <person name="Wortman J."/>
            <person name="Fraser-Liggett C."/>
            <person name="Carlton J."/>
        </authorList>
    </citation>
    <scope>NUCLEOTIDE SEQUENCE</scope>
    <source>
        <strain evidence="2">G3</strain>
    </source>
</reference>
<dbReference type="GO" id="GO:0051087">
    <property type="term" value="F:protein-folding chaperone binding"/>
    <property type="evidence" value="ECO:0000318"/>
    <property type="project" value="GO_Central"/>
</dbReference>
<dbReference type="InterPro" id="IPR008971">
    <property type="entry name" value="HSP40/DnaJ_pept-bd"/>
</dbReference>
<dbReference type="Pfam" id="PF01556">
    <property type="entry name" value="DnaJ_C"/>
    <property type="match status" value="1"/>
</dbReference>
<keyword evidence="3" id="KW-1185">Reference proteome</keyword>
<feature type="domain" description="Chaperone DnaJ C-terminal" evidence="1">
    <location>
        <begin position="70"/>
        <end position="238"/>
    </location>
</feature>
<proteinExistence type="predicted"/>
<reference evidence="2" key="2">
    <citation type="journal article" date="2007" name="Science">
        <title>Draft genome sequence of the sexually transmitted pathogen Trichomonas vaginalis.</title>
        <authorList>
            <person name="Carlton J.M."/>
            <person name="Hirt R.P."/>
            <person name="Silva J.C."/>
            <person name="Delcher A.L."/>
            <person name="Schatz M."/>
            <person name="Zhao Q."/>
            <person name="Wortman J.R."/>
            <person name="Bidwell S.L."/>
            <person name="Alsmark U.C.M."/>
            <person name="Besteiro S."/>
            <person name="Sicheritz-Ponten T."/>
            <person name="Noel C.J."/>
            <person name="Dacks J.B."/>
            <person name="Foster P.G."/>
            <person name="Simillion C."/>
            <person name="Van de Peer Y."/>
            <person name="Miranda-Saavedra D."/>
            <person name="Barton G.J."/>
            <person name="Westrop G.D."/>
            <person name="Mueller S."/>
            <person name="Dessi D."/>
            <person name="Fiori P.L."/>
            <person name="Ren Q."/>
            <person name="Paulsen I."/>
            <person name="Zhang H."/>
            <person name="Bastida-Corcuera F.D."/>
            <person name="Simoes-Barbosa A."/>
            <person name="Brown M.T."/>
            <person name="Hayes R.D."/>
            <person name="Mukherjee M."/>
            <person name="Okumura C.Y."/>
            <person name="Schneider R."/>
            <person name="Smith A.J."/>
            <person name="Vanacova S."/>
            <person name="Villalvazo M."/>
            <person name="Haas B.J."/>
            <person name="Pertea M."/>
            <person name="Feldblyum T.V."/>
            <person name="Utterback T.R."/>
            <person name="Shu C.L."/>
            <person name="Osoegawa K."/>
            <person name="de Jong P.J."/>
            <person name="Hrdy I."/>
            <person name="Horvathova L."/>
            <person name="Zubacova Z."/>
            <person name="Dolezal P."/>
            <person name="Malik S.B."/>
            <person name="Logsdon J.M. Jr."/>
            <person name="Henze K."/>
            <person name="Gupta A."/>
            <person name="Wang C.C."/>
            <person name="Dunne R.L."/>
            <person name="Upcroft J.A."/>
            <person name="Upcroft P."/>
            <person name="White O."/>
            <person name="Salzberg S.L."/>
            <person name="Tang P."/>
            <person name="Chiu C.-H."/>
            <person name="Lee Y.-S."/>
            <person name="Embley T.M."/>
            <person name="Coombs G.H."/>
            <person name="Mottram J.C."/>
            <person name="Tachezy J."/>
            <person name="Fraser-Liggett C.M."/>
            <person name="Johnson P.J."/>
        </authorList>
    </citation>
    <scope>NUCLEOTIDE SEQUENCE [LARGE SCALE GENOMIC DNA]</scope>
    <source>
        <strain evidence="2">G3</strain>
    </source>
</reference>
<dbReference type="GO" id="GO:0042026">
    <property type="term" value="P:protein refolding"/>
    <property type="evidence" value="ECO:0000318"/>
    <property type="project" value="GO_Central"/>
</dbReference>
<evidence type="ECO:0000313" key="3">
    <source>
        <dbReference type="Proteomes" id="UP000001542"/>
    </source>
</evidence>
<gene>
    <name evidence="2" type="ORF">TVAG_430030</name>
</gene>
<dbReference type="InterPro" id="IPR002939">
    <property type="entry name" value="DnaJ_C"/>
</dbReference>
<name>A2EI79_TRIV3</name>
<dbReference type="GO" id="GO:0051082">
    <property type="term" value="F:unfolded protein binding"/>
    <property type="evidence" value="ECO:0007669"/>
    <property type="project" value="InterPro"/>
</dbReference>
<organism evidence="2 3">
    <name type="scientific">Trichomonas vaginalis (strain ATCC PRA-98 / G3)</name>
    <dbReference type="NCBI Taxonomy" id="412133"/>
    <lineage>
        <taxon>Eukaryota</taxon>
        <taxon>Metamonada</taxon>
        <taxon>Parabasalia</taxon>
        <taxon>Trichomonadida</taxon>
        <taxon>Trichomonadidae</taxon>
        <taxon>Trichomonas</taxon>
    </lineage>
</organism>
<dbReference type="GO" id="GO:0030544">
    <property type="term" value="F:Hsp70 protein binding"/>
    <property type="evidence" value="ECO:0007669"/>
    <property type="project" value="InterPro"/>
</dbReference>
<dbReference type="Proteomes" id="UP000001542">
    <property type="component" value="Unassembled WGS sequence"/>
</dbReference>
<dbReference type="OrthoDB" id="550424at2759"/>
<dbReference type="Gene3D" id="2.60.260.20">
    <property type="entry name" value="Urease metallochaperone UreE, N-terminal domain"/>
    <property type="match status" value="2"/>
</dbReference>
<dbReference type="GO" id="GO:0005737">
    <property type="term" value="C:cytoplasm"/>
    <property type="evidence" value="ECO:0000318"/>
    <property type="project" value="GO_Central"/>
</dbReference>
<dbReference type="InParanoid" id="A2EI79"/>
<dbReference type="GO" id="GO:0005829">
    <property type="term" value="C:cytosol"/>
    <property type="evidence" value="ECO:0000318"/>
    <property type="project" value="GO_Central"/>
</dbReference>
<dbReference type="RefSeq" id="XP_001319862.1">
    <property type="nucleotide sequence ID" value="XM_001319827.1"/>
</dbReference>
<dbReference type="VEuPathDB" id="TrichDB:TVAGG3_0858720"/>
<protein>
    <submittedName>
        <fullName evidence="2">DnaJ C terminal region family protein</fullName>
    </submittedName>
</protein>
<dbReference type="EMBL" id="DS113395">
    <property type="protein sequence ID" value="EAY07639.1"/>
    <property type="molecule type" value="Genomic_DNA"/>
</dbReference>